<dbReference type="Pfam" id="PF00732">
    <property type="entry name" value="GMC_oxred_N"/>
    <property type="match status" value="1"/>
</dbReference>
<comment type="pathway">
    <text evidence="9">Amine and polyamine biosynthesis; betaine biosynthesis via choline pathway; betaine aldehyde from choline (cytochrome c reductase route): step 1/1.</text>
</comment>
<feature type="binding site" evidence="7">
    <location>
        <position position="81"/>
    </location>
    <ligand>
        <name>FAD</name>
        <dbReference type="ChEBI" id="CHEBI:57692"/>
    </ligand>
</feature>
<dbReference type="PROSITE" id="PS00623">
    <property type="entry name" value="GMC_OXRED_1"/>
    <property type="match status" value="1"/>
</dbReference>
<dbReference type="GO" id="GO:0019285">
    <property type="term" value="P:glycine betaine biosynthetic process from choline"/>
    <property type="evidence" value="ECO:0007669"/>
    <property type="project" value="UniProtKB-UniRule"/>
</dbReference>
<dbReference type="GO" id="GO:0050660">
    <property type="term" value="F:flavin adenine dinucleotide binding"/>
    <property type="evidence" value="ECO:0007669"/>
    <property type="project" value="InterPro"/>
</dbReference>
<organism evidence="12 13">
    <name type="scientific">Harenicola maris</name>
    <dbReference type="NCBI Taxonomy" id="2841044"/>
    <lineage>
        <taxon>Bacteria</taxon>
        <taxon>Pseudomonadati</taxon>
        <taxon>Pseudomonadota</taxon>
        <taxon>Alphaproteobacteria</taxon>
        <taxon>Rhodobacterales</taxon>
        <taxon>Paracoccaceae</taxon>
        <taxon>Harenicola</taxon>
    </lineage>
</organism>
<dbReference type="GO" id="GO:0016020">
    <property type="term" value="C:membrane"/>
    <property type="evidence" value="ECO:0007669"/>
    <property type="project" value="TreeGrafter"/>
</dbReference>
<name>A0AAP2CLZ4_9RHOB</name>
<feature type="domain" description="Glucose-methanol-choline oxidoreductase N-terminal" evidence="11">
    <location>
        <begin position="251"/>
        <end position="265"/>
    </location>
</feature>
<sequence length="549" mass="59277">MEADYVIIGAGSAGSAMAYRLGEAGHSVLVIEAGGTDIGPFIQMPGALSFPMSMPRYDWGYETEPEPHMGGRRLAAPRGRVLGGSSSINGMIYVRGHPLDYEHWAESGAAGWGWADVAPYFRRQEDWHSGGHGGDESYRGTGGPLHVTRGSRVNPLVRAFVEAGAAAGYAVTGDYNGERQEGVGPFDSTIWRGKRWSAYRAYLKPAQAKFDVKVVNGFAERVVIEEGRAVGVALRGGKVVRARREVVVAASAFNSPKILMLSGIGPGAHLAEHGIEVVADRPGVGANLQDHLELYVQYAATQPVSLFKYWSLLGKAYVGARWLLTKTGPGASNQFESAGFVRSRAGVKYPDVQWHFLPIAVRYDGTAPTSGHGFQVHTGPMRSGSRGRVRLNSADPAAAPSILFNYMSLEEDWRDFRAAIRLTRDVIGQAPFDQYRGAELQPGDAAQSDAALDEVIREHAESAYHPCGTCKMGAADDPMAVVDPECRVIGVEGLRVADSSIFPRITNGNLNGPSIMTGEKASDLILGRAPLPRDNAPYFVHPDWETQQR</sequence>
<dbReference type="RefSeq" id="WP_327792226.1">
    <property type="nucleotide sequence ID" value="NZ_JADQAZ010000001.1"/>
</dbReference>
<dbReference type="PROSITE" id="PS00624">
    <property type="entry name" value="GMC_OXRED_2"/>
    <property type="match status" value="1"/>
</dbReference>
<evidence type="ECO:0000259" key="11">
    <source>
        <dbReference type="PROSITE" id="PS00624"/>
    </source>
</evidence>
<dbReference type="PIRSF" id="PIRSF000137">
    <property type="entry name" value="Alcohol_oxidase"/>
    <property type="match status" value="1"/>
</dbReference>
<gene>
    <name evidence="12" type="primary">betA</name>
    <name evidence="12" type="ORF">IV417_01305</name>
</gene>
<dbReference type="Proteomes" id="UP001315686">
    <property type="component" value="Unassembled WGS sequence"/>
</dbReference>
<dbReference type="EC" id="1.1.99.1" evidence="6 9"/>
<keyword evidence="13" id="KW-1185">Reference proteome</keyword>
<dbReference type="InterPro" id="IPR012132">
    <property type="entry name" value="GMC_OxRdtase"/>
</dbReference>
<comment type="caution">
    <text evidence="12">The sequence shown here is derived from an EMBL/GenBank/DDBJ whole genome shotgun (WGS) entry which is preliminary data.</text>
</comment>
<evidence type="ECO:0000256" key="1">
    <source>
        <dbReference type="ARBA" id="ARBA00001974"/>
    </source>
</evidence>
<dbReference type="GO" id="GO:0008812">
    <property type="term" value="F:choline dehydrogenase activity"/>
    <property type="evidence" value="ECO:0007669"/>
    <property type="project" value="UniProtKB-UniRule"/>
</dbReference>
<evidence type="ECO:0000256" key="5">
    <source>
        <dbReference type="ARBA" id="ARBA00023002"/>
    </source>
</evidence>
<evidence type="ECO:0000259" key="10">
    <source>
        <dbReference type="PROSITE" id="PS00623"/>
    </source>
</evidence>
<comment type="catalytic activity">
    <reaction evidence="9">
        <text>choline + A = betaine aldehyde + AH2</text>
        <dbReference type="Rhea" id="RHEA:17433"/>
        <dbReference type="ChEBI" id="CHEBI:13193"/>
        <dbReference type="ChEBI" id="CHEBI:15354"/>
        <dbReference type="ChEBI" id="CHEBI:15710"/>
        <dbReference type="ChEBI" id="CHEBI:17499"/>
        <dbReference type="EC" id="1.1.99.1"/>
    </reaction>
</comment>
<evidence type="ECO:0000313" key="13">
    <source>
        <dbReference type="Proteomes" id="UP001315686"/>
    </source>
</evidence>
<proteinExistence type="inferred from homology"/>
<dbReference type="PANTHER" id="PTHR11552:SF147">
    <property type="entry name" value="CHOLINE DEHYDROGENASE, MITOCHONDRIAL"/>
    <property type="match status" value="1"/>
</dbReference>
<keyword evidence="4 7" id="KW-0274">FAD</keyword>
<dbReference type="EMBL" id="JADQAZ010000001">
    <property type="protein sequence ID" value="MBT0956010.1"/>
    <property type="molecule type" value="Genomic_DNA"/>
</dbReference>
<dbReference type="Gene3D" id="3.30.560.10">
    <property type="entry name" value="Glucose Oxidase, domain 3"/>
    <property type="match status" value="1"/>
</dbReference>
<dbReference type="InterPro" id="IPR007867">
    <property type="entry name" value="GMC_OxRtase_C"/>
</dbReference>
<evidence type="ECO:0000256" key="3">
    <source>
        <dbReference type="ARBA" id="ARBA00022630"/>
    </source>
</evidence>
<evidence type="ECO:0000256" key="2">
    <source>
        <dbReference type="ARBA" id="ARBA00010790"/>
    </source>
</evidence>
<dbReference type="PANTHER" id="PTHR11552">
    <property type="entry name" value="GLUCOSE-METHANOL-CHOLINE GMC OXIDOREDUCTASE"/>
    <property type="match status" value="1"/>
</dbReference>
<keyword evidence="3 8" id="KW-0285">Flavoprotein</keyword>
<dbReference type="Gene3D" id="3.50.50.60">
    <property type="entry name" value="FAD/NAD(P)-binding domain"/>
    <property type="match status" value="1"/>
</dbReference>
<comment type="similarity">
    <text evidence="2 8">Belongs to the GMC oxidoreductase family.</text>
</comment>
<dbReference type="NCBIfam" id="TIGR01810">
    <property type="entry name" value="betA"/>
    <property type="match status" value="1"/>
</dbReference>
<evidence type="ECO:0000256" key="6">
    <source>
        <dbReference type="NCBIfam" id="TIGR01810"/>
    </source>
</evidence>
<reference evidence="12 13" key="1">
    <citation type="journal article" date="2021" name="Arch. Microbiol.">
        <title>Harenicola maris gen. nov., sp. nov. isolated from the Sea of Japan shallow sediments.</title>
        <authorList>
            <person name="Romanenko L.A."/>
            <person name="Kurilenko V.V."/>
            <person name="Chernysheva N.Y."/>
            <person name="Tekutyeva L.A."/>
            <person name="Velansky P.V."/>
            <person name="Svetashev V.I."/>
            <person name="Isaeva M.P."/>
        </authorList>
    </citation>
    <scope>NUCLEOTIDE SEQUENCE [LARGE SCALE GENOMIC DNA]</scope>
    <source>
        <strain evidence="12 13">KMM 3653</strain>
    </source>
</reference>
<evidence type="ECO:0000256" key="8">
    <source>
        <dbReference type="RuleBase" id="RU003968"/>
    </source>
</evidence>
<evidence type="ECO:0000313" key="12">
    <source>
        <dbReference type="EMBL" id="MBT0956010.1"/>
    </source>
</evidence>
<evidence type="ECO:0000256" key="4">
    <source>
        <dbReference type="ARBA" id="ARBA00022827"/>
    </source>
</evidence>
<feature type="domain" description="Glucose-methanol-choline oxidoreductase N-terminal" evidence="10">
    <location>
        <begin position="79"/>
        <end position="102"/>
    </location>
</feature>
<accession>A0AAP2CLZ4</accession>
<dbReference type="InterPro" id="IPR036188">
    <property type="entry name" value="FAD/NAD-bd_sf"/>
</dbReference>
<dbReference type="SUPFAM" id="SSF54373">
    <property type="entry name" value="FAD-linked reductases, C-terminal domain"/>
    <property type="match status" value="1"/>
</dbReference>
<dbReference type="Pfam" id="PF05199">
    <property type="entry name" value="GMC_oxred_C"/>
    <property type="match status" value="1"/>
</dbReference>
<dbReference type="InterPro" id="IPR011533">
    <property type="entry name" value="BetA"/>
</dbReference>
<evidence type="ECO:0000256" key="7">
    <source>
        <dbReference type="PIRSR" id="PIRSR000137-2"/>
    </source>
</evidence>
<comment type="cofactor">
    <cofactor evidence="1 7">
        <name>FAD</name>
        <dbReference type="ChEBI" id="CHEBI:57692"/>
    </cofactor>
</comment>
<dbReference type="NCBIfam" id="NF002550">
    <property type="entry name" value="PRK02106.1"/>
    <property type="match status" value="1"/>
</dbReference>
<keyword evidence="5 12" id="KW-0560">Oxidoreductase</keyword>
<evidence type="ECO:0000256" key="9">
    <source>
        <dbReference type="RuleBase" id="RU003969"/>
    </source>
</evidence>
<dbReference type="InterPro" id="IPR000172">
    <property type="entry name" value="GMC_OxRdtase_N"/>
</dbReference>
<dbReference type="AlphaFoldDB" id="A0AAP2CLZ4"/>
<dbReference type="SUPFAM" id="SSF51905">
    <property type="entry name" value="FAD/NAD(P)-binding domain"/>
    <property type="match status" value="1"/>
</dbReference>
<protein>
    <recommendedName>
        <fullName evidence="6 9">Choline dehydrogenase</fullName>
        <ecNumber evidence="6 9">1.1.99.1</ecNumber>
    </recommendedName>
</protein>